<dbReference type="EC" id="2.4.99.18" evidence="6"/>
<reference evidence="21" key="1">
    <citation type="journal article" date="2006" name="PLoS Biol.">
        <title>Macronuclear genome sequence of the ciliate Tetrahymena thermophila, a model eukaryote.</title>
        <authorList>
            <person name="Eisen J.A."/>
            <person name="Coyne R.S."/>
            <person name="Wu M."/>
            <person name="Wu D."/>
            <person name="Thiagarajan M."/>
            <person name="Wortman J.R."/>
            <person name="Badger J.H."/>
            <person name="Ren Q."/>
            <person name="Amedeo P."/>
            <person name="Jones K.M."/>
            <person name="Tallon L.J."/>
            <person name="Delcher A.L."/>
            <person name="Salzberg S.L."/>
            <person name="Silva J.C."/>
            <person name="Haas B.J."/>
            <person name="Majoros W.H."/>
            <person name="Farzad M."/>
            <person name="Carlton J.M."/>
            <person name="Smith R.K. Jr."/>
            <person name="Garg J."/>
            <person name="Pearlman R.E."/>
            <person name="Karrer K.M."/>
            <person name="Sun L."/>
            <person name="Manning G."/>
            <person name="Elde N.C."/>
            <person name="Turkewitz A.P."/>
            <person name="Asai D.J."/>
            <person name="Wilkes D.E."/>
            <person name="Wang Y."/>
            <person name="Cai H."/>
            <person name="Collins K."/>
            <person name="Stewart B.A."/>
            <person name="Lee S.R."/>
            <person name="Wilamowska K."/>
            <person name="Weinberg Z."/>
            <person name="Ruzzo W.L."/>
            <person name="Wloga D."/>
            <person name="Gaertig J."/>
            <person name="Frankel J."/>
            <person name="Tsao C.-C."/>
            <person name="Gorovsky M.A."/>
            <person name="Keeling P.J."/>
            <person name="Waller R.F."/>
            <person name="Patron N.J."/>
            <person name="Cherry J.M."/>
            <person name="Stover N.A."/>
            <person name="Krieger C.J."/>
            <person name="del Toro C."/>
            <person name="Ryder H.F."/>
            <person name="Williamson S.C."/>
            <person name="Barbeau R.A."/>
            <person name="Hamilton E.P."/>
            <person name="Orias E."/>
        </authorList>
    </citation>
    <scope>NUCLEOTIDE SEQUENCE [LARGE SCALE GENOMIC DNA]</scope>
    <source>
        <strain evidence="21">SB210</strain>
    </source>
</reference>
<accession>Q23H40</accession>
<keyword evidence="12 17" id="KW-1133">Transmembrane helix</keyword>
<feature type="domain" description="STT3/PglB/AglB core" evidence="19">
    <location>
        <begin position="566"/>
        <end position="625"/>
    </location>
</feature>
<dbReference type="Pfam" id="PF02516">
    <property type="entry name" value="STT3"/>
    <property type="match status" value="1"/>
</dbReference>
<evidence type="ECO:0000256" key="1">
    <source>
        <dbReference type="ARBA" id="ARBA00001936"/>
    </source>
</evidence>
<comment type="cofactor">
    <cofactor evidence="1">
        <name>Mn(2+)</name>
        <dbReference type="ChEBI" id="CHEBI:29035"/>
    </cofactor>
</comment>
<dbReference type="InParanoid" id="Q23H40"/>
<feature type="region of interest" description="Disordered" evidence="16">
    <location>
        <begin position="1"/>
        <end position="39"/>
    </location>
</feature>
<keyword evidence="7" id="KW-0328">Glycosyltransferase</keyword>
<feature type="transmembrane region" description="Helical" evidence="17">
    <location>
        <begin position="57"/>
        <end position="79"/>
    </location>
</feature>
<feature type="transmembrane region" description="Helical" evidence="17">
    <location>
        <begin position="499"/>
        <end position="520"/>
    </location>
</feature>
<feature type="domain" description="Oligosaccharyl transferase STT3 N-terminal" evidence="18">
    <location>
        <begin position="66"/>
        <end position="465"/>
    </location>
</feature>
<dbReference type="AlphaFoldDB" id="Q23H40"/>
<evidence type="ECO:0000313" key="20">
    <source>
        <dbReference type="EMBL" id="EAR95807.1"/>
    </source>
</evidence>
<evidence type="ECO:0000256" key="10">
    <source>
        <dbReference type="ARBA" id="ARBA00022723"/>
    </source>
</evidence>
<dbReference type="STRING" id="312017.Q23H40"/>
<comment type="catalytic activity">
    <reaction evidence="15">
        <text>a di-trans,poly-cis-dolichyl diphosphooligosaccharide + L-asparaginyl-[protein] = N(4)-(oligosaccharide-(1-&gt;4)-N-acetyl-beta-D-glucosaminyl-(1-&gt;4)-N-acetyl-beta-D-glucosaminyl)-L-asparaginyl-[protein] + a di-trans,poly-cis-dolichyl diphosphate + H(+)</text>
        <dbReference type="Rhea" id="RHEA:22980"/>
        <dbReference type="Rhea" id="RHEA-COMP:12804"/>
        <dbReference type="Rhea" id="RHEA-COMP:12805"/>
        <dbReference type="Rhea" id="RHEA-COMP:19506"/>
        <dbReference type="Rhea" id="RHEA-COMP:19509"/>
        <dbReference type="ChEBI" id="CHEBI:15378"/>
        <dbReference type="ChEBI" id="CHEBI:50347"/>
        <dbReference type="ChEBI" id="CHEBI:57497"/>
        <dbReference type="ChEBI" id="CHEBI:57570"/>
        <dbReference type="ChEBI" id="CHEBI:132529"/>
        <dbReference type="EC" id="2.4.99.18"/>
    </reaction>
</comment>
<evidence type="ECO:0000256" key="6">
    <source>
        <dbReference type="ARBA" id="ARBA00012605"/>
    </source>
</evidence>
<gene>
    <name evidence="20" type="ORF">TTHERM_00877020</name>
</gene>
<dbReference type="Gene3D" id="3.40.50.12610">
    <property type="match status" value="1"/>
</dbReference>
<evidence type="ECO:0000256" key="11">
    <source>
        <dbReference type="ARBA" id="ARBA00022842"/>
    </source>
</evidence>
<feature type="transmembrane region" description="Helical" evidence="17">
    <location>
        <begin position="132"/>
        <end position="151"/>
    </location>
</feature>
<comment type="subcellular location">
    <subcellularLocation>
        <location evidence="3">Endomembrane system</location>
        <topology evidence="3">Multi-pass membrane protein</topology>
    </subcellularLocation>
</comment>
<dbReference type="PANTHER" id="PTHR13872:SF1">
    <property type="entry name" value="DOLICHYL-DIPHOSPHOOLIGOSACCHARIDE--PROTEIN GLYCOSYLTRANSFERASE SUBUNIT STT3B"/>
    <property type="match status" value="1"/>
</dbReference>
<evidence type="ECO:0000256" key="3">
    <source>
        <dbReference type="ARBA" id="ARBA00004127"/>
    </source>
</evidence>
<evidence type="ECO:0000259" key="19">
    <source>
        <dbReference type="Pfam" id="PF21436"/>
    </source>
</evidence>
<evidence type="ECO:0000256" key="4">
    <source>
        <dbReference type="ARBA" id="ARBA00004922"/>
    </source>
</evidence>
<feature type="transmembrane region" description="Helical" evidence="17">
    <location>
        <begin position="461"/>
        <end position="478"/>
    </location>
</feature>
<feature type="transmembrane region" description="Helical" evidence="17">
    <location>
        <begin position="249"/>
        <end position="277"/>
    </location>
</feature>
<feature type="transmembrane region" description="Helical" evidence="17">
    <location>
        <begin position="347"/>
        <end position="368"/>
    </location>
</feature>
<comment type="similarity">
    <text evidence="5">Belongs to the STT3 family.</text>
</comment>
<dbReference type="PANTHER" id="PTHR13872">
    <property type="entry name" value="DOLICHYL-DIPHOSPHOOLIGOSACCHARIDE--PROTEIN GLYCOSYLTRANSFERASE SUBUNIT"/>
    <property type="match status" value="1"/>
</dbReference>
<feature type="transmembrane region" description="Helical" evidence="17">
    <location>
        <begin position="219"/>
        <end position="243"/>
    </location>
</feature>
<keyword evidence="8" id="KW-0808">Transferase</keyword>
<dbReference type="GeneID" id="7826415"/>
<organism evidence="20 21">
    <name type="scientific">Tetrahymena thermophila (strain SB210)</name>
    <dbReference type="NCBI Taxonomy" id="312017"/>
    <lineage>
        <taxon>Eukaryota</taxon>
        <taxon>Sar</taxon>
        <taxon>Alveolata</taxon>
        <taxon>Ciliophora</taxon>
        <taxon>Intramacronucleata</taxon>
        <taxon>Oligohymenophorea</taxon>
        <taxon>Hymenostomatida</taxon>
        <taxon>Tetrahymenina</taxon>
        <taxon>Tetrahymenidae</taxon>
        <taxon>Tetrahymena</taxon>
    </lineage>
</organism>
<sequence>MSTDSKTTKRQVKKDETPSDVNVESSEEKKNLEEDEISEEQVAENKSKFKLQIHAQLIKWAPALNMTILLLISIVAVLVRVYSVIRYESIIHEFDPWFNYRTTQYLVTNKDGIYGLWNWFDSESWYPLGRSVGGTLYPGLMATAGAIYWTLHKLCLPVDIRNVCVFLAPIFAAFTSIATYLLTRQVTKRADAGLFSALFIAIVPTYMSRSVAGSYDNEGVAIFALVFTFYLFLKAANTGSIIWSSYSALSLFFMVASWGGYAFIINIIPIFVVFLMITDRYSTKLYVSYNVFYILGTILALQIPFVGFQAIHSSEHMASHGVFILLQVYKFVNFLKGHIHKKGVKILTRLFIIGVALFLLIAFILMYVTGKTKWSGRSLTLLDPTYAKKYIPIIASVSEHQATTWSSFFFDLHFLTIFGPIGLYYCFKKPNYGKIFMAIYLVLSVYFASVMVRLLLVLGPALSIVGGIGVSWTVNLFTKSLRNFVFGAKKQEKKSKYHVSPTVSLIGLLLIGYLISVYIMHCNYTGAEAYSSPSIILSNRDRNGNRHIVDDFREAYFWLRQNTKSDEKILSWWDYGYQITGMSNRTVMVDNNTWNNTHIATVAMALASSESDAYEVCDKLDVDYILMIFGGYSYFSGDDINKFLWMVRIAGGVYPHVKEEDFYSKNNQYRIDSQASETMLNSLMFRLSFYRFDEIQTAYQKPKGWDNVRNQEVGLKKFKLEYFEEAFTSENWIVRIYRRKPRKNREGIVFLSKSLNNFPAPEQDNEYRKRHEVFDDIKFNKIILKKRRNVASR</sequence>
<evidence type="ECO:0000256" key="2">
    <source>
        <dbReference type="ARBA" id="ARBA00001946"/>
    </source>
</evidence>
<evidence type="ECO:0000256" key="8">
    <source>
        <dbReference type="ARBA" id="ARBA00022679"/>
    </source>
</evidence>
<keyword evidence="21" id="KW-1185">Reference proteome</keyword>
<keyword evidence="10" id="KW-0479">Metal-binding</keyword>
<dbReference type="GO" id="GO:0016020">
    <property type="term" value="C:membrane"/>
    <property type="evidence" value="ECO:0007669"/>
    <property type="project" value="InterPro"/>
</dbReference>
<evidence type="ECO:0000256" key="12">
    <source>
        <dbReference type="ARBA" id="ARBA00022989"/>
    </source>
</evidence>
<dbReference type="InterPro" id="IPR048999">
    <property type="entry name" value="STT3-PglB_core"/>
</dbReference>
<dbReference type="EMBL" id="GG662702">
    <property type="protein sequence ID" value="EAR95807.1"/>
    <property type="molecule type" value="Genomic_DNA"/>
</dbReference>
<keyword evidence="13 17" id="KW-0472">Membrane</keyword>
<keyword evidence="9 17" id="KW-0812">Transmembrane</keyword>
<evidence type="ECO:0000256" key="16">
    <source>
        <dbReference type="SAM" id="MobiDB-lite"/>
    </source>
</evidence>
<protein>
    <recommendedName>
        <fullName evidence="6">dolichyl-diphosphooligosaccharide--protein glycotransferase</fullName>
        <ecNumber evidence="6">2.4.99.18</ecNumber>
    </recommendedName>
</protein>
<dbReference type="OrthoDB" id="10261066at2759"/>
<dbReference type="GO" id="GO:0046872">
    <property type="term" value="F:metal ion binding"/>
    <property type="evidence" value="ECO:0007669"/>
    <property type="project" value="UniProtKB-KW"/>
</dbReference>
<name>Q23H40_TETTS</name>
<dbReference type="InterPro" id="IPR048307">
    <property type="entry name" value="STT3_N"/>
</dbReference>
<feature type="transmembrane region" description="Helical" evidence="17">
    <location>
        <begin position="189"/>
        <end position="207"/>
    </location>
</feature>
<evidence type="ECO:0000256" key="17">
    <source>
        <dbReference type="SAM" id="Phobius"/>
    </source>
</evidence>
<dbReference type="UniPathway" id="UPA00378"/>
<keyword evidence="11" id="KW-0460">Magnesium</keyword>
<feature type="transmembrane region" description="Helical" evidence="17">
    <location>
        <begin position="408"/>
        <end position="427"/>
    </location>
</feature>
<dbReference type="RefSeq" id="XP_001016052.1">
    <property type="nucleotide sequence ID" value="XM_001016052.3"/>
</dbReference>
<evidence type="ECO:0000256" key="7">
    <source>
        <dbReference type="ARBA" id="ARBA00022676"/>
    </source>
</evidence>
<dbReference type="FunCoup" id="Q23H40">
    <property type="interactions" value="528"/>
</dbReference>
<feature type="transmembrane region" description="Helical" evidence="17">
    <location>
        <begin position="289"/>
        <end position="311"/>
    </location>
</feature>
<keyword evidence="14" id="KW-0464">Manganese</keyword>
<dbReference type="eggNOG" id="KOG2292">
    <property type="taxonomic scope" value="Eukaryota"/>
</dbReference>
<feature type="transmembrane region" description="Helical" evidence="17">
    <location>
        <begin position="317"/>
        <end position="335"/>
    </location>
</feature>
<evidence type="ECO:0000256" key="14">
    <source>
        <dbReference type="ARBA" id="ARBA00023211"/>
    </source>
</evidence>
<feature type="transmembrane region" description="Helical" evidence="17">
    <location>
        <begin position="434"/>
        <end position="455"/>
    </location>
</feature>
<dbReference type="OMA" id="TWYAIGT"/>
<evidence type="ECO:0000256" key="9">
    <source>
        <dbReference type="ARBA" id="ARBA00022692"/>
    </source>
</evidence>
<evidence type="ECO:0000259" key="18">
    <source>
        <dbReference type="Pfam" id="PF02516"/>
    </source>
</evidence>
<evidence type="ECO:0000256" key="15">
    <source>
        <dbReference type="ARBA" id="ARBA00048829"/>
    </source>
</evidence>
<evidence type="ECO:0000256" key="5">
    <source>
        <dbReference type="ARBA" id="ARBA00010810"/>
    </source>
</evidence>
<feature type="transmembrane region" description="Helical" evidence="17">
    <location>
        <begin position="163"/>
        <end position="183"/>
    </location>
</feature>
<dbReference type="GO" id="GO:0012505">
    <property type="term" value="C:endomembrane system"/>
    <property type="evidence" value="ECO:0007669"/>
    <property type="project" value="UniProtKB-SubCell"/>
</dbReference>
<evidence type="ECO:0000256" key="13">
    <source>
        <dbReference type="ARBA" id="ARBA00023136"/>
    </source>
</evidence>
<comment type="cofactor">
    <cofactor evidence="2">
        <name>Mg(2+)</name>
        <dbReference type="ChEBI" id="CHEBI:18420"/>
    </cofactor>
</comment>
<comment type="pathway">
    <text evidence="4">Protein modification; protein glycosylation.</text>
</comment>
<dbReference type="Proteomes" id="UP000009168">
    <property type="component" value="Unassembled WGS sequence"/>
</dbReference>
<dbReference type="HOGENOM" id="CLU_009279_1_0_1"/>
<dbReference type="InterPro" id="IPR003674">
    <property type="entry name" value="Oligo_trans_STT3"/>
</dbReference>
<proteinExistence type="inferred from homology"/>
<dbReference type="GO" id="GO:0004579">
    <property type="term" value="F:dolichyl-diphosphooligosaccharide-protein glycotransferase activity"/>
    <property type="evidence" value="ECO:0007669"/>
    <property type="project" value="UniProtKB-EC"/>
</dbReference>
<evidence type="ECO:0000313" key="21">
    <source>
        <dbReference type="Proteomes" id="UP000009168"/>
    </source>
</evidence>
<dbReference type="Pfam" id="PF21436">
    <property type="entry name" value="STT3-PglB_core"/>
    <property type="match status" value="1"/>
</dbReference>
<dbReference type="KEGG" id="tet:TTHERM_00877020"/>